<reference evidence="2" key="2">
    <citation type="submission" date="2011-02" db="EMBL/GenBank/DDBJ databases">
        <title>The complete genome of Pedobacter saltans DSM 12145.</title>
        <authorList>
            <consortium name="US DOE Joint Genome Institute (JGI-PGF)"/>
            <person name="Lucas S."/>
            <person name="Copeland A."/>
            <person name="Lapidus A."/>
            <person name="Bruce D."/>
            <person name="Goodwin L."/>
            <person name="Pitluck S."/>
            <person name="Kyrpides N."/>
            <person name="Mavromatis K."/>
            <person name="Pagani I."/>
            <person name="Ivanova N."/>
            <person name="Ovchinnikova G."/>
            <person name="Lu M."/>
            <person name="Detter J.C."/>
            <person name="Han C."/>
            <person name="Land M."/>
            <person name="Hauser L."/>
            <person name="Markowitz V."/>
            <person name="Cheng J.-F."/>
            <person name="Hugenholtz P."/>
            <person name="Woyke T."/>
            <person name="Wu D."/>
            <person name="Tindall B."/>
            <person name="Pomrenke H.G."/>
            <person name="Brambilla E."/>
            <person name="Klenk H.-P."/>
            <person name="Eisen J.A."/>
        </authorList>
    </citation>
    <scope>NUCLEOTIDE SEQUENCE [LARGE SCALE GENOMIC DNA]</scope>
    <source>
        <strain evidence="2">ATCC 51119 / DSM 12145 / JCM 21818 / LMG 10337 / NBRC 100064 / NCIMB 13643</strain>
    </source>
</reference>
<sequence>MDNGKQMSETSVSDCVTSICFGLFFSEAKK</sequence>
<proteinExistence type="predicted"/>
<dbReference type="HOGENOM" id="CLU_3404969_0_0_10"/>
<dbReference type="Proteomes" id="UP000000310">
    <property type="component" value="Chromosome"/>
</dbReference>
<organism evidence="1 2">
    <name type="scientific">Pseudopedobacter saltans (strain ATCC 51119 / DSM 12145 / JCM 21818 / CCUG 39354 / LMG 10337 / NBRC 100064 / NCIMB 13643)</name>
    <name type="common">Pedobacter saltans</name>
    <dbReference type="NCBI Taxonomy" id="762903"/>
    <lineage>
        <taxon>Bacteria</taxon>
        <taxon>Pseudomonadati</taxon>
        <taxon>Bacteroidota</taxon>
        <taxon>Sphingobacteriia</taxon>
        <taxon>Sphingobacteriales</taxon>
        <taxon>Sphingobacteriaceae</taxon>
        <taxon>Pseudopedobacter</taxon>
    </lineage>
</organism>
<dbReference type="KEGG" id="psn:Pedsa_1890"/>
<name>F0S994_PSESL</name>
<dbReference type="EMBL" id="CP002545">
    <property type="protein sequence ID" value="ADY52444.1"/>
    <property type="molecule type" value="Genomic_DNA"/>
</dbReference>
<protein>
    <submittedName>
        <fullName evidence="1">Uncharacterized protein</fullName>
    </submittedName>
</protein>
<reference evidence="1 2" key="1">
    <citation type="journal article" date="2011" name="Stand. Genomic Sci.">
        <title>Complete genome sequence of the gliding, heparinolytic Pedobacter saltans type strain (113).</title>
        <authorList>
            <person name="Liolios K."/>
            <person name="Sikorski J."/>
            <person name="Lu M."/>
            <person name="Nolan M."/>
            <person name="Lapidus A."/>
            <person name="Lucas S."/>
            <person name="Hammon N."/>
            <person name="Deshpande S."/>
            <person name="Cheng J.F."/>
            <person name="Tapia R."/>
            <person name="Han C."/>
            <person name="Goodwin L."/>
            <person name="Pitluck S."/>
            <person name="Huntemann M."/>
            <person name="Ivanova N."/>
            <person name="Pagani I."/>
            <person name="Mavromatis K."/>
            <person name="Ovchinikova G."/>
            <person name="Pati A."/>
            <person name="Chen A."/>
            <person name="Palaniappan K."/>
            <person name="Land M."/>
            <person name="Hauser L."/>
            <person name="Brambilla E.M."/>
            <person name="Kotsyurbenko O."/>
            <person name="Rohde M."/>
            <person name="Tindall B.J."/>
            <person name="Abt B."/>
            <person name="Goker M."/>
            <person name="Detter J.C."/>
            <person name="Woyke T."/>
            <person name="Bristow J."/>
            <person name="Eisen J.A."/>
            <person name="Markowitz V."/>
            <person name="Hugenholtz P."/>
            <person name="Klenk H.P."/>
            <person name="Kyrpides N.C."/>
        </authorList>
    </citation>
    <scope>NUCLEOTIDE SEQUENCE [LARGE SCALE GENOMIC DNA]</scope>
    <source>
        <strain evidence="2">ATCC 51119 / DSM 12145 / JCM 21818 / LMG 10337 / NBRC 100064 / NCIMB 13643</strain>
    </source>
</reference>
<accession>F0S994</accession>
<dbReference type="AlphaFoldDB" id="F0S994"/>
<evidence type="ECO:0000313" key="2">
    <source>
        <dbReference type="Proteomes" id="UP000000310"/>
    </source>
</evidence>
<gene>
    <name evidence="1" type="ordered locus">Pedsa_1890</name>
</gene>
<keyword evidence="2" id="KW-1185">Reference proteome</keyword>
<dbReference type="STRING" id="762903.Pedsa_1890"/>
<evidence type="ECO:0000313" key="1">
    <source>
        <dbReference type="EMBL" id="ADY52444.1"/>
    </source>
</evidence>